<dbReference type="GO" id="GO:0005634">
    <property type="term" value="C:nucleus"/>
    <property type="evidence" value="ECO:0007669"/>
    <property type="project" value="TreeGrafter"/>
</dbReference>
<feature type="region of interest" description="Disordered" evidence="5">
    <location>
        <begin position="1"/>
        <end position="91"/>
    </location>
</feature>
<feature type="compositionally biased region" description="Polar residues" evidence="5">
    <location>
        <begin position="809"/>
        <end position="824"/>
    </location>
</feature>
<comment type="similarity">
    <text evidence="1 4">Belongs to the inositol phosphokinase (IPK) family.</text>
</comment>
<feature type="region of interest" description="Disordered" evidence="5">
    <location>
        <begin position="283"/>
        <end position="371"/>
    </location>
</feature>
<feature type="compositionally biased region" description="Polar residues" evidence="5">
    <location>
        <begin position="1235"/>
        <end position="1246"/>
    </location>
</feature>
<dbReference type="Proteomes" id="UP000660729">
    <property type="component" value="Unassembled WGS sequence"/>
</dbReference>
<feature type="compositionally biased region" description="Basic and acidic residues" evidence="5">
    <location>
        <begin position="825"/>
        <end position="834"/>
    </location>
</feature>
<comment type="caution">
    <text evidence="6">The sequence shown here is derived from an EMBL/GenBank/DDBJ whole genome shotgun (WGS) entry which is preliminary data.</text>
</comment>
<dbReference type="Pfam" id="PF03770">
    <property type="entry name" value="IPK"/>
    <property type="match status" value="1"/>
</dbReference>
<dbReference type="PANTHER" id="PTHR12400">
    <property type="entry name" value="INOSITOL POLYPHOSPHATE KINASE"/>
    <property type="match status" value="1"/>
</dbReference>
<evidence type="ECO:0000256" key="3">
    <source>
        <dbReference type="ARBA" id="ARBA00022777"/>
    </source>
</evidence>
<keyword evidence="7" id="KW-1185">Reference proteome</keyword>
<feature type="compositionally biased region" description="Acidic residues" evidence="5">
    <location>
        <begin position="911"/>
        <end position="922"/>
    </location>
</feature>
<dbReference type="GO" id="GO:0008440">
    <property type="term" value="F:inositol-1,4,5-trisphosphate 3-kinase activity"/>
    <property type="evidence" value="ECO:0007669"/>
    <property type="project" value="TreeGrafter"/>
</dbReference>
<dbReference type="InterPro" id="IPR005522">
    <property type="entry name" value="IPK"/>
</dbReference>
<feature type="region of interest" description="Disordered" evidence="5">
    <location>
        <begin position="514"/>
        <end position="544"/>
    </location>
</feature>
<feature type="region of interest" description="Disordered" evidence="5">
    <location>
        <begin position="414"/>
        <end position="444"/>
    </location>
</feature>
<organism evidence="6 7">
    <name type="scientific">Pseudocercospora fuligena</name>
    <dbReference type="NCBI Taxonomy" id="685502"/>
    <lineage>
        <taxon>Eukaryota</taxon>
        <taxon>Fungi</taxon>
        <taxon>Dikarya</taxon>
        <taxon>Ascomycota</taxon>
        <taxon>Pezizomycotina</taxon>
        <taxon>Dothideomycetes</taxon>
        <taxon>Dothideomycetidae</taxon>
        <taxon>Mycosphaerellales</taxon>
        <taxon>Mycosphaerellaceae</taxon>
        <taxon>Pseudocercospora</taxon>
    </lineage>
</organism>
<name>A0A8H6VDN8_9PEZI</name>
<evidence type="ECO:0000256" key="1">
    <source>
        <dbReference type="ARBA" id="ARBA00007374"/>
    </source>
</evidence>
<feature type="region of interest" description="Disordered" evidence="5">
    <location>
        <begin position="105"/>
        <end position="146"/>
    </location>
</feature>
<feature type="region of interest" description="Disordered" evidence="5">
    <location>
        <begin position="940"/>
        <end position="993"/>
    </location>
</feature>
<feature type="compositionally biased region" description="Acidic residues" evidence="5">
    <location>
        <begin position="514"/>
        <end position="527"/>
    </location>
</feature>
<feature type="compositionally biased region" description="Basic and acidic residues" evidence="5">
    <location>
        <begin position="898"/>
        <end position="910"/>
    </location>
</feature>
<dbReference type="GO" id="GO:0005737">
    <property type="term" value="C:cytoplasm"/>
    <property type="evidence" value="ECO:0007669"/>
    <property type="project" value="TreeGrafter"/>
</dbReference>
<gene>
    <name evidence="6" type="ORF">HII31_11190</name>
</gene>
<evidence type="ECO:0000256" key="2">
    <source>
        <dbReference type="ARBA" id="ARBA00022679"/>
    </source>
</evidence>
<dbReference type="GO" id="GO:0032958">
    <property type="term" value="P:inositol phosphate biosynthetic process"/>
    <property type="evidence" value="ECO:0007669"/>
    <property type="project" value="InterPro"/>
</dbReference>
<dbReference type="GO" id="GO:0000824">
    <property type="term" value="F:inositol-1,4,5,6-tetrakisphosphate 3-kinase activity"/>
    <property type="evidence" value="ECO:0007669"/>
    <property type="project" value="TreeGrafter"/>
</dbReference>
<feature type="compositionally biased region" description="Basic and acidic residues" evidence="5">
    <location>
        <begin position="308"/>
        <end position="351"/>
    </location>
</feature>
<feature type="compositionally biased region" description="Acidic residues" evidence="5">
    <location>
        <begin position="1250"/>
        <end position="1260"/>
    </location>
</feature>
<sequence>MARFGAHMARDINARSKQISPPGHDGRSVLPQGADAAVSVGDEDRVLETGARLSKLPQRKSPQRAKASSHSSHRRSSAAARAGSHIQDAVRPQLSERDSIFATHYTASPVASPTPERAGAVSQGKSRPASAGRTDSDSSMAVSTMRSSSVDLSSALQKDASPYASPLFYNQSLPQSTPNRRPRINRDHLPPQYQRRSLYDLHDLIPLAHTTAERTDAPQKDEYSPSTPSSDPRSPEYDSALSAERQLYRSWREGKAKMNGMTIAESQRKPSRVKEMEVDKVIDAQLPQPEPSANVRSRKASHYLGLFKENDQEEKREVERKKAARSKDASKSQLSRDLEAQTISESHREQTITEDVEATEDGNQVTVSRDDMAKKLPLELLEDIRNHHHLQPGTPRKNLSGQDHDRRMHEQLRKIVGQDDEEESDREHISSATYYPHQGVTLGDSPVEDQIVERKAKEQSGVQTNKQDGQCANDVQVSLQGEGAAEYLSGMSRATSEYDFKQLPHAINTPELVSDSEYDTEATEGEAYESSASMSGEEEDDEALQITPTATPLVKAQPDGRRPSFRKHLQHAPAPIGAVELKPYKHQVGGHTSIYRFSRRAVCKQLNSKENRFYETVEKSHPELLGFMPRYIGVLNVTYRKDPKRRKQTPSEEGRVPSAGSDGKTDDRKPSNEDSKPPNTDQARIISRSMQAQAPGIPQVIFANNRHLIPDNLFKMPRSRTPSPGLNRTMSSPERPESHSDGDKPLHRPSLKPASSWGFTSVNGQLRDHVLREVFAPPVIHKHRHGSRTYHARSLRKVPKHIQDDLAHTQRQNSVDISSLQRNAEVSRTKREGLAKSPLSRRHLTNGDRSASDLEHVLKESRKALSKSAEVSEQDFPNNDSSGRAHRRRHSGGGLVRKPTDIEGSRGDLEFHEDESYTADAEDDVFAMDDLKKELSAKHSSKILEDEAKPSATNTEPPTPDDESRNNSVPRLGPAIDFGPPEPRNPETSLVQPSERVEHFLLLEDLTAGMQKPCVLDLKMGTRQYGVEATEKKQQSQRMKCKMTTSRELGVRVCGMQVYNVRDQKYNFEDKYFGRDLKAGADFQNALKRFFFDGIGHASALKHIPTVLEKINQLDRIIRKLPGYRLYASSLLMIYDRGDADTNGKVKEAWNADGKPAQYPDIKLKIVDFANCVTAESLPNVQHKPCPPHNPDHIDRGYLRGLRSLRLYFQRIYQDLHYQKYVERGEGEGMAIDSRSVSGAASTKGWSESVMEDDPGEVSV</sequence>
<feature type="compositionally biased region" description="Polar residues" evidence="5">
    <location>
        <begin position="869"/>
        <end position="880"/>
    </location>
</feature>
<dbReference type="PANTHER" id="PTHR12400:SF21">
    <property type="entry name" value="KINASE"/>
    <property type="match status" value="1"/>
</dbReference>
<evidence type="ECO:0000256" key="5">
    <source>
        <dbReference type="SAM" id="MobiDB-lite"/>
    </source>
</evidence>
<dbReference type="EC" id="2.7.-.-" evidence="4"/>
<evidence type="ECO:0000256" key="4">
    <source>
        <dbReference type="RuleBase" id="RU363090"/>
    </source>
</evidence>
<keyword evidence="2 4" id="KW-0808">Transferase</keyword>
<dbReference type="InterPro" id="IPR038286">
    <property type="entry name" value="IPK_sf"/>
</dbReference>
<evidence type="ECO:0000313" key="7">
    <source>
        <dbReference type="Proteomes" id="UP000660729"/>
    </source>
</evidence>
<feature type="region of interest" description="Disordered" evidence="5">
    <location>
        <begin position="713"/>
        <end position="758"/>
    </location>
</feature>
<feature type="compositionally biased region" description="Polar residues" evidence="5">
    <location>
        <begin position="720"/>
        <end position="732"/>
    </location>
</feature>
<dbReference type="Gene3D" id="3.30.470.160">
    <property type="entry name" value="Inositol polyphosphate kinase"/>
    <property type="match status" value="1"/>
</dbReference>
<feature type="compositionally biased region" description="Basic and acidic residues" evidence="5">
    <location>
        <begin position="940"/>
        <end position="949"/>
    </location>
</feature>
<feature type="compositionally biased region" description="Basic and acidic residues" evidence="5">
    <location>
        <begin position="211"/>
        <end position="223"/>
    </location>
</feature>
<feature type="region of interest" description="Disordered" evidence="5">
    <location>
        <begin position="211"/>
        <end position="241"/>
    </location>
</feature>
<feature type="compositionally biased region" description="Low complexity" evidence="5">
    <location>
        <begin position="137"/>
        <end position="146"/>
    </location>
</feature>
<dbReference type="SUPFAM" id="SSF56104">
    <property type="entry name" value="SAICAR synthase-like"/>
    <property type="match status" value="1"/>
</dbReference>
<feature type="region of interest" description="Disordered" evidence="5">
    <location>
        <begin position="385"/>
        <end position="404"/>
    </location>
</feature>
<feature type="region of interest" description="Disordered" evidence="5">
    <location>
        <begin position="807"/>
        <end position="922"/>
    </location>
</feature>
<feature type="region of interest" description="Disordered" evidence="5">
    <location>
        <begin position="642"/>
        <end position="681"/>
    </location>
</feature>
<dbReference type="EMBL" id="JABCIY010000228">
    <property type="protein sequence ID" value="KAF7187450.1"/>
    <property type="molecule type" value="Genomic_DNA"/>
</dbReference>
<feature type="compositionally biased region" description="Basic and acidic residues" evidence="5">
    <location>
        <begin position="850"/>
        <end position="863"/>
    </location>
</feature>
<protein>
    <recommendedName>
        <fullName evidence="4">Kinase</fullName>
        <ecNumber evidence="4">2.7.-.-</ecNumber>
    </recommendedName>
</protein>
<feature type="region of interest" description="Disordered" evidence="5">
    <location>
        <begin position="166"/>
        <end position="197"/>
    </location>
</feature>
<proteinExistence type="inferred from homology"/>
<dbReference type="GO" id="GO:0046854">
    <property type="term" value="P:phosphatidylinositol phosphate biosynthetic process"/>
    <property type="evidence" value="ECO:0007669"/>
    <property type="project" value="TreeGrafter"/>
</dbReference>
<feature type="compositionally biased region" description="Polar residues" evidence="5">
    <location>
        <begin position="168"/>
        <end position="179"/>
    </location>
</feature>
<feature type="compositionally biased region" description="Basic and acidic residues" evidence="5">
    <location>
        <begin position="734"/>
        <end position="746"/>
    </location>
</feature>
<evidence type="ECO:0000313" key="6">
    <source>
        <dbReference type="EMBL" id="KAF7187450.1"/>
    </source>
</evidence>
<feature type="region of interest" description="Disordered" evidence="5">
    <location>
        <begin position="1233"/>
        <end position="1260"/>
    </location>
</feature>
<dbReference type="OrthoDB" id="2573163at2759"/>
<keyword evidence="3 4" id="KW-0418">Kinase</keyword>
<accession>A0A8H6VDN8</accession>
<dbReference type="AlphaFoldDB" id="A0A8H6VDN8"/>
<feature type="compositionally biased region" description="Basic and acidic residues" evidence="5">
    <location>
        <begin position="663"/>
        <end position="676"/>
    </location>
</feature>
<reference evidence="6" key="1">
    <citation type="submission" date="2020-04" db="EMBL/GenBank/DDBJ databases">
        <title>Draft genome resource of the tomato pathogen Pseudocercospora fuligena.</title>
        <authorList>
            <person name="Zaccaron A."/>
        </authorList>
    </citation>
    <scope>NUCLEOTIDE SEQUENCE</scope>
    <source>
        <strain evidence="6">PF001</strain>
    </source>
</reference>